<dbReference type="GO" id="GO:0005886">
    <property type="term" value="C:plasma membrane"/>
    <property type="evidence" value="ECO:0007669"/>
    <property type="project" value="UniProtKB-SubCell"/>
</dbReference>
<evidence type="ECO:0000256" key="4">
    <source>
        <dbReference type="ARBA" id="ARBA00022989"/>
    </source>
</evidence>
<dbReference type="EMBL" id="VLLE01000002">
    <property type="protein sequence ID" value="TWI85724.1"/>
    <property type="molecule type" value="Genomic_DNA"/>
</dbReference>
<name>A0A562SXS0_9BACT</name>
<feature type="transmembrane region" description="Helical" evidence="6">
    <location>
        <begin position="416"/>
        <end position="435"/>
    </location>
</feature>
<accession>A0A562SXS0</accession>
<evidence type="ECO:0000256" key="6">
    <source>
        <dbReference type="SAM" id="Phobius"/>
    </source>
</evidence>
<feature type="transmembrane region" description="Helical" evidence="6">
    <location>
        <begin position="46"/>
        <end position="66"/>
    </location>
</feature>
<protein>
    <submittedName>
        <fullName evidence="7">FHS family L-fucose permease-like MFS transporter</fullName>
    </submittedName>
</protein>
<dbReference type="RefSeq" id="WP_144884824.1">
    <property type="nucleotide sequence ID" value="NZ_VLLE01000002.1"/>
</dbReference>
<evidence type="ECO:0000256" key="1">
    <source>
        <dbReference type="ARBA" id="ARBA00004429"/>
    </source>
</evidence>
<dbReference type="Pfam" id="PF07690">
    <property type="entry name" value="MFS_1"/>
    <property type="match status" value="1"/>
</dbReference>
<keyword evidence="3 6" id="KW-0812">Transmembrane</keyword>
<dbReference type="InterPro" id="IPR011701">
    <property type="entry name" value="MFS"/>
</dbReference>
<feature type="transmembrane region" description="Helical" evidence="6">
    <location>
        <begin position="357"/>
        <end position="375"/>
    </location>
</feature>
<dbReference type="InterPro" id="IPR036259">
    <property type="entry name" value="MFS_trans_sf"/>
</dbReference>
<keyword evidence="5 6" id="KW-0472">Membrane</keyword>
<dbReference type="InterPro" id="IPR050375">
    <property type="entry name" value="MFS_TsgA-like"/>
</dbReference>
<evidence type="ECO:0000313" key="7">
    <source>
        <dbReference type="EMBL" id="TWI85724.1"/>
    </source>
</evidence>
<feature type="transmembrane region" description="Helical" evidence="6">
    <location>
        <begin position="332"/>
        <end position="350"/>
    </location>
</feature>
<dbReference type="PANTHER" id="PTHR43702">
    <property type="entry name" value="L-FUCOSE-PROTON SYMPORTER"/>
    <property type="match status" value="1"/>
</dbReference>
<keyword evidence="2" id="KW-1003">Cell membrane</keyword>
<keyword evidence="4 6" id="KW-1133">Transmembrane helix</keyword>
<dbReference type="AlphaFoldDB" id="A0A562SXS0"/>
<feature type="transmembrane region" description="Helical" evidence="6">
    <location>
        <begin position="105"/>
        <end position="123"/>
    </location>
</feature>
<evidence type="ECO:0000256" key="2">
    <source>
        <dbReference type="ARBA" id="ARBA00022475"/>
    </source>
</evidence>
<dbReference type="OrthoDB" id="9786665at2"/>
<proteinExistence type="predicted"/>
<comment type="subcellular location">
    <subcellularLocation>
        <location evidence="1">Cell inner membrane</location>
        <topology evidence="1">Multi-pass membrane protein</topology>
    </subcellularLocation>
</comment>
<gene>
    <name evidence="7" type="ORF">IQ13_0888</name>
</gene>
<feature type="transmembrane region" description="Helical" evidence="6">
    <location>
        <begin position="238"/>
        <end position="257"/>
    </location>
</feature>
<dbReference type="Gene3D" id="1.20.1250.20">
    <property type="entry name" value="MFS general substrate transporter like domains"/>
    <property type="match status" value="2"/>
</dbReference>
<feature type="transmembrane region" description="Helical" evidence="6">
    <location>
        <begin position="154"/>
        <end position="180"/>
    </location>
</feature>
<dbReference type="SUPFAM" id="SSF103473">
    <property type="entry name" value="MFS general substrate transporter"/>
    <property type="match status" value="1"/>
</dbReference>
<dbReference type="Proteomes" id="UP000316167">
    <property type="component" value="Unassembled WGS sequence"/>
</dbReference>
<feature type="transmembrane region" description="Helical" evidence="6">
    <location>
        <begin position="441"/>
        <end position="461"/>
    </location>
</feature>
<dbReference type="PANTHER" id="PTHR43702:SF3">
    <property type="entry name" value="PROTEIN TSGA"/>
    <property type="match status" value="1"/>
</dbReference>
<organism evidence="7 8">
    <name type="scientific">Lacibacter cauensis</name>
    <dbReference type="NCBI Taxonomy" id="510947"/>
    <lineage>
        <taxon>Bacteria</taxon>
        <taxon>Pseudomonadati</taxon>
        <taxon>Bacteroidota</taxon>
        <taxon>Chitinophagia</taxon>
        <taxon>Chitinophagales</taxon>
        <taxon>Chitinophagaceae</taxon>
        <taxon>Lacibacter</taxon>
    </lineage>
</organism>
<feature type="transmembrane region" description="Helical" evidence="6">
    <location>
        <begin position="277"/>
        <end position="299"/>
    </location>
</feature>
<evidence type="ECO:0000256" key="3">
    <source>
        <dbReference type="ARBA" id="ARBA00022692"/>
    </source>
</evidence>
<evidence type="ECO:0000256" key="5">
    <source>
        <dbReference type="ARBA" id="ARBA00023136"/>
    </source>
</evidence>
<keyword evidence="8" id="KW-1185">Reference proteome</keyword>
<reference evidence="7 8" key="1">
    <citation type="journal article" date="2015" name="Stand. Genomic Sci.">
        <title>Genomic Encyclopedia of Bacterial and Archaeal Type Strains, Phase III: the genomes of soil and plant-associated and newly described type strains.</title>
        <authorList>
            <person name="Whitman W.B."/>
            <person name="Woyke T."/>
            <person name="Klenk H.P."/>
            <person name="Zhou Y."/>
            <person name="Lilburn T.G."/>
            <person name="Beck B.J."/>
            <person name="De Vos P."/>
            <person name="Vandamme P."/>
            <person name="Eisen J.A."/>
            <person name="Garrity G."/>
            <person name="Hugenholtz P."/>
            <person name="Kyrpides N.C."/>
        </authorList>
    </citation>
    <scope>NUCLEOTIDE SEQUENCE [LARGE SCALE GENOMIC DNA]</scope>
    <source>
        <strain evidence="7 8">CGMCC 1.7271</strain>
    </source>
</reference>
<dbReference type="GO" id="GO:0022857">
    <property type="term" value="F:transmembrane transporter activity"/>
    <property type="evidence" value="ECO:0007669"/>
    <property type="project" value="InterPro"/>
</dbReference>
<comment type="caution">
    <text evidence="7">The sequence shown here is derived from an EMBL/GenBank/DDBJ whole genome shotgun (WGS) entry which is preliminary data.</text>
</comment>
<feature type="transmembrane region" description="Helical" evidence="6">
    <location>
        <begin position="381"/>
        <end position="404"/>
    </location>
</feature>
<feature type="transmembrane region" description="Helical" evidence="6">
    <location>
        <begin position="12"/>
        <end position="34"/>
    </location>
</feature>
<feature type="transmembrane region" description="Helical" evidence="6">
    <location>
        <begin position="78"/>
        <end position="99"/>
    </location>
</feature>
<feature type="transmembrane region" description="Helical" evidence="6">
    <location>
        <begin position="306"/>
        <end position="326"/>
    </location>
</feature>
<evidence type="ECO:0000313" key="8">
    <source>
        <dbReference type="Proteomes" id="UP000316167"/>
    </source>
</evidence>
<feature type="transmembrane region" description="Helical" evidence="6">
    <location>
        <begin position="186"/>
        <end position="203"/>
    </location>
</feature>
<sequence length="483" mass="51701">MSQQTKWSQFGVLISVFFFWGFVAASNDILIPVFKEKLHLEQWQSQMVSFAFYVAYTVGSIIYFAVSKAVGGDILNKIGYKNGISLGLVISALGTLLFYPAAQNASFGLMITGLFIVGLGFSLQQTAANPLAIVMGDPKTGSQRLSMAGGINNFGTTIGPLIVSFAIFGSVGAASSVASIESIKTPYLILGAAFLIAAVIFRMSSVPNKIDLDAVAETEAEDTTKVAHRKSVLQYPQLVLGMIGIFVYVGVEVSTASNLPEFMKQHLNTPTEQIAPYVSLFWASLMIGRWTSATGAFGVSKSAAQILRFLMPYIAFGVFLLVNAIAQHDLSHFYIYAVVIVFMIIGDMLSKGSPARLLLIYSLMGITALFIGMLADGMVSVYAFISVGLFCSTLWPCIFTLAIAGLGKHTNEGASFLIMMIMGGGIVSLVQGIVASDAILGIQWSYLVGVACFAYLAFYAIKAKSILKAQGIDYDKLEGSGGH</sequence>